<dbReference type="Pfam" id="PF02518">
    <property type="entry name" value="HATPase_c"/>
    <property type="match status" value="2"/>
</dbReference>
<evidence type="ECO:0000313" key="15">
    <source>
        <dbReference type="EMBL" id="GAA2130131.1"/>
    </source>
</evidence>
<dbReference type="CDD" id="cd00082">
    <property type="entry name" value="HisKA"/>
    <property type="match status" value="1"/>
</dbReference>
<reference evidence="15 16" key="1">
    <citation type="journal article" date="2019" name="Int. J. Syst. Evol. Microbiol.">
        <title>The Global Catalogue of Microorganisms (GCM) 10K type strain sequencing project: providing services to taxonomists for standard genome sequencing and annotation.</title>
        <authorList>
            <consortium name="The Broad Institute Genomics Platform"/>
            <consortium name="The Broad Institute Genome Sequencing Center for Infectious Disease"/>
            <person name="Wu L."/>
            <person name="Ma J."/>
        </authorList>
    </citation>
    <scope>NUCLEOTIDE SEQUENCE [LARGE SCALE GENOMIC DNA]</scope>
    <source>
        <strain evidence="15 16">JCM 15921</strain>
    </source>
</reference>
<dbReference type="InterPro" id="IPR050428">
    <property type="entry name" value="TCS_sensor_his_kinase"/>
</dbReference>
<feature type="region of interest" description="Disordered" evidence="11">
    <location>
        <begin position="65"/>
        <end position="91"/>
    </location>
</feature>
<keyword evidence="4" id="KW-0597">Phosphoprotein</keyword>
<dbReference type="InterPro" id="IPR003594">
    <property type="entry name" value="HATPase_dom"/>
</dbReference>
<keyword evidence="5" id="KW-0808">Transferase</keyword>
<feature type="compositionally biased region" description="Gly residues" evidence="11">
    <location>
        <begin position="490"/>
        <end position="499"/>
    </location>
</feature>
<dbReference type="PANTHER" id="PTHR45436">
    <property type="entry name" value="SENSOR HISTIDINE KINASE YKOH"/>
    <property type="match status" value="1"/>
</dbReference>
<evidence type="ECO:0000313" key="16">
    <source>
        <dbReference type="Proteomes" id="UP001500102"/>
    </source>
</evidence>
<evidence type="ECO:0000256" key="8">
    <source>
        <dbReference type="ARBA" id="ARBA00022989"/>
    </source>
</evidence>
<dbReference type="Gene3D" id="1.10.287.130">
    <property type="match status" value="1"/>
</dbReference>
<keyword evidence="16" id="KW-1185">Reference proteome</keyword>
<dbReference type="Gene3D" id="6.10.340.10">
    <property type="match status" value="1"/>
</dbReference>
<dbReference type="InterPro" id="IPR036097">
    <property type="entry name" value="HisK_dim/P_sf"/>
</dbReference>
<evidence type="ECO:0000256" key="11">
    <source>
        <dbReference type="SAM" id="MobiDB-lite"/>
    </source>
</evidence>
<evidence type="ECO:0000256" key="10">
    <source>
        <dbReference type="ARBA" id="ARBA00023136"/>
    </source>
</evidence>
<keyword evidence="10 12" id="KW-0472">Membrane</keyword>
<feature type="transmembrane region" description="Helical" evidence="12">
    <location>
        <begin position="177"/>
        <end position="200"/>
    </location>
</feature>
<dbReference type="PRINTS" id="PR00344">
    <property type="entry name" value="BCTRLSENSOR"/>
</dbReference>
<feature type="compositionally biased region" description="Low complexity" evidence="11">
    <location>
        <begin position="451"/>
        <end position="489"/>
    </location>
</feature>
<keyword evidence="8 12" id="KW-1133">Transmembrane helix</keyword>
<keyword evidence="7 15" id="KW-0418">Kinase</keyword>
<dbReference type="SMART" id="SM00304">
    <property type="entry name" value="HAMP"/>
    <property type="match status" value="1"/>
</dbReference>
<protein>
    <recommendedName>
        <fullName evidence="3">histidine kinase</fullName>
        <ecNumber evidence="3">2.7.13.3</ecNumber>
    </recommendedName>
</protein>
<comment type="catalytic activity">
    <reaction evidence="1">
        <text>ATP + protein L-histidine = ADP + protein N-phospho-L-histidine.</text>
        <dbReference type="EC" id="2.7.13.3"/>
    </reaction>
</comment>
<feature type="compositionally biased region" description="Low complexity" evidence="11">
    <location>
        <begin position="73"/>
        <end position="84"/>
    </location>
</feature>
<dbReference type="Pfam" id="PF00512">
    <property type="entry name" value="HisKA"/>
    <property type="match status" value="1"/>
</dbReference>
<dbReference type="EMBL" id="BAAAQB010000012">
    <property type="protein sequence ID" value="GAA2130131.1"/>
    <property type="molecule type" value="Genomic_DNA"/>
</dbReference>
<name>A0ABN2YR70_9MICC</name>
<keyword evidence="6 12" id="KW-0812">Transmembrane</keyword>
<comment type="subcellular location">
    <subcellularLocation>
        <location evidence="2">Cell membrane</location>
    </subcellularLocation>
</comment>
<organism evidence="15 16">
    <name type="scientific">Arthrobacter humicola</name>
    <dbReference type="NCBI Taxonomy" id="409291"/>
    <lineage>
        <taxon>Bacteria</taxon>
        <taxon>Bacillati</taxon>
        <taxon>Actinomycetota</taxon>
        <taxon>Actinomycetes</taxon>
        <taxon>Micrococcales</taxon>
        <taxon>Micrococcaceae</taxon>
        <taxon>Arthrobacter</taxon>
    </lineage>
</organism>
<evidence type="ECO:0000256" key="1">
    <source>
        <dbReference type="ARBA" id="ARBA00000085"/>
    </source>
</evidence>
<dbReference type="Proteomes" id="UP001500102">
    <property type="component" value="Unassembled WGS sequence"/>
</dbReference>
<dbReference type="PANTHER" id="PTHR45436:SF5">
    <property type="entry name" value="SENSOR HISTIDINE KINASE TRCS"/>
    <property type="match status" value="1"/>
</dbReference>
<feature type="domain" description="HAMP" evidence="14">
    <location>
        <begin position="201"/>
        <end position="263"/>
    </location>
</feature>
<dbReference type="SMART" id="SM00388">
    <property type="entry name" value="HisKA"/>
    <property type="match status" value="1"/>
</dbReference>
<evidence type="ECO:0000256" key="2">
    <source>
        <dbReference type="ARBA" id="ARBA00004236"/>
    </source>
</evidence>
<sequence>MPTLSGVTRVPGRDWRNPSTWHLRTRLVLVAMGLLVAICGAVGLFSYASMDLFLTRQLDDQLGEASHRSSEFGRPVPGSSGGRPDPLEARGQGVGTLNARLADGEVSSAGFLAGDATRKSLSPDDNAVLLTLAPNGVPVDRTLSAGAYRLMAVRAPYGDVIVTGLPLAEKQDTLASLVWTMVVVSAGGLVLIGLAGTAVIRRTMKPLEQLSEVATKVSRLPLDAGEVALGVRVPASAAHPGTEVGSVGYALNQMLDNVSNALEARQESEMKVRQFVADASHELRTPLTAIRGYTELMRMTEHFTPDGEKSLARVQSQSERMTTLVEDLLLLARLDEGQPLKVADVDLTQLAVETVSDEKVMAPDRIWQLELPDEPVVVRGDAAQLHQVLANLLSNARKHTAPGTKVVTGVMRSADGSAVVTVTDNGSGIAPEFVGRVFARFARADASRTNPAASSAGSPAPATAGARSGSAARIAPGSSTAPLSGSVSGRSGGAAGSNGSGYATAGAPTSEGTSGLGLSIVQSIVEAHGGTVEVTSRPGRTEFAVRLPAVPPSA</sequence>
<dbReference type="SUPFAM" id="SSF47384">
    <property type="entry name" value="Homodimeric domain of signal transducing histidine kinase"/>
    <property type="match status" value="1"/>
</dbReference>
<evidence type="ECO:0000256" key="3">
    <source>
        <dbReference type="ARBA" id="ARBA00012438"/>
    </source>
</evidence>
<dbReference type="SUPFAM" id="SSF55874">
    <property type="entry name" value="ATPase domain of HSP90 chaperone/DNA topoisomerase II/histidine kinase"/>
    <property type="match status" value="1"/>
</dbReference>
<dbReference type="Gene3D" id="3.30.565.10">
    <property type="entry name" value="Histidine kinase-like ATPase, C-terminal domain"/>
    <property type="match status" value="1"/>
</dbReference>
<evidence type="ECO:0000256" key="6">
    <source>
        <dbReference type="ARBA" id="ARBA00022692"/>
    </source>
</evidence>
<dbReference type="CDD" id="cd00075">
    <property type="entry name" value="HATPase"/>
    <property type="match status" value="1"/>
</dbReference>
<dbReference type="InterPro" id="IPR004358">
    <property type="entry name" value="Sig_transdc_His_kin-like_C"/>
</dbReference>
<accession>A0ABN2YR70</accession>
<evidence type="ECO:0000256" key="12">
    <source>
        <dbReference type="SAM" id="Phobius"/>
    </source>
</evidence>
<dbReference type="InterPro" id="IPR003660">
    <property type="entry name" value="HAMP_dom"/>
</dbReference>
<comment type="caution">
    <text evidence="15">The sequence shown here is derived from an EMBL/GenBank/DDBJ whole genome shotgun (WGS) entry which is preliminary data.</text>
</comment>
<feature type="transmembrane region" description="Helical" evidence="12">
    <location>
        <begin position="27"/>
        <end position="48"/>
    </location>
</feature>
<proteinExistence type="predicted"/>
<feature type="region of interest" description="Disordered" evidence="11">
    <location>
        <begin position="448"/>
        <end position="511"/>
    </location>
</feature>
<keyword evidence="9" id="KW-0902">Two-component regulatory system</keyword>
<dbReference type="SMART" id="SM00387">
    <property type="entry name" value="HATPase_c"/>
    <property type="match status" value="1"/>
</dbReference>
<evidence type="ECO:0000256" key="9">
    <source>
        <dbReference type="ARBA" id="ARBA00023012"/>
    </source>
</evidence>
<evidence type="ECO:0000256" key="4">
    <source>
        <dbReference type="ARBA" id="ARBA00022553"/>
    </source>
</evidence>
<evidence type="ECO:0000256" key="5">
    <source>
        <dbReference type="ARBA" id="ARBA00022679"/>
    </source>
</evidence>
<dbReference type="InterPro" id="IPR003661">
    <property type="entry name" value="HisK_dim/P_dom"/>
</dbReference>
<dbReference type="RefSeq" id="WP_344362972.1">
    <property type="nucleotide sequence ID" value="NZ_BAAAQB010000012.1"/>
</dbReference>
<dbReference type="InterPro" id="IPR036890">
    <property type="entry name" value="HATPase_C_sf"/>
</dbReference>
<dbReference type="EC" id="2.7.13.3" evidence="3"/>
<dbReference type="PROSITE" id="PS50109">
    <property type="entry name" value="HIS_KIN"/>
    <property type="match status" value="1"/>
</dbReference>
<evidence type="ECO:0000259" key="14">
    <source>
        <dbReference type="PROSITE" id="PS50885"/>
    </source>
</evidence>
<dbReference type="InterPro" id="IPR005467">
    <property type="entry name" value="His_kinase_dom"/>
</dbReference>
<dbReference type="GO" id="GO:0016301">
    <property type="term" value="F:kinase activity"/>
    <property type="evidence" value="ECO:0007669"/>
    <property type="project" value="UniProtKB-KW"/>
</dbReference>
<dbReference type="PROSITE" id="PS50885">
    <property type="entry name" value="HAMP"/>
    <property type="match status" value="1"/>
</dbReference>
<gene>
    <name evidence="15" type="ORF">GCM10009825_10890</name>
</gene>
<feature type="domain" description="Histidine kinase" evidence="13">
    <location>
        <begin position="278"/>
        <end position="551"/>
    </location>
</feature>
<evidence type="ECO:0000256" key="7">
    <source>
        <dbReference type="ARBA" id="ARBA00022777"/>
    </source>
</evidence>
<evidence type="ECO:0000259" key="13">
    <source>
        <dbReference type="PROSITE" id="PS50109"/>
    </source>
</evidence>